<dbReference type="EMBL" id="PVTE01000031">
    <property type="protein sequence ID" value="PRY27799.1"/>
    <property type="molecule type" value="Genomic_DNA"/>
</dbReference>
<feature type="transmembrane region" description="Helical" evidence="1">
    <location>
        <begin position="84"/>
        <end position="105"/>
    </location>
</feature>
<feature type="transmembrane region" description="Helical" evidence="1">
    <location>
        <begin position="51"/>
        <end position="72"/>
    </location>
</feature>
<protein>
    <submittedName>
        <fullName evidence="2">Uncharacterized protein</fullName>
    </submittedName>
</protein>
<feature type="transmembrane region" description="Helical" evidence="1">
    <location>
        <begin position="12"/>
        <end position="31"/>
    </location>
</feature>
<reference evidence="2 3" key="1">
    <citation type="submission" date="2018-03" db="EMBL/GenBank/DDBJ databases">
        <title>Genomic Encyclopedia of Archaeal and Bacterial Type Strains, Phase II (KMG-II): from individual species to whole genera.</title>
        <authorList>
            <person name="Goeker M."/>
        </authorList>
    </citation>
    <scope>NUCLEOTIDE SEQUENCE [LARGE SCALE GENOMIC DNA]</scope>
    <source>
        <strain evidence="2 3">DSM 28354</strain>
    </source>
</reference>
<organism evidence="2 3">
    <name type="scientific">Spirosoma oryzae</name>
    <dbReference type="NCBI Taxonomy" id="1469603"/>
    <lineage>
        <taxon>Bacteria</taxon>
        <taxon>Pseudomonadati</taxon>
        <taxon>Bacteroidota</taxon>
        <taxon>Cytophagia</taxon>
        <taxon>Cytophagales</taxon>
        <taxon>Cytophagaceae</taxon>
        <taxon>Spirosoma</taxon>
    </lineage>
</organism>
<keyword evidence="1" id="KW-0472">Membrane</keyword>
<keyword evidence="3" id="KW-1185">Reference proteome</keyword>
<dbReference type="Proteomes" id="UP000238375">
    <property type="component" value="Unassembled WGS sequence"/>
</dbReference>
<accession>A0A2T0S307</accession>
<gene>
    <name evidence="2" type="ORF">CLV58_13117</name>
</gene>
<name>A0A2T0S307_9BACT</name>
<sequence>MNQLLREFSALPLWAQLMLISVVLVVGHFWLSMLGKGLWQRVLATDNRTWTVLRFAAFAGLIAYASVSFCLGHDEQGQALQWSVYARGAFVVEVLYLTPLLLRVFQK</sequence>
<dbReference type="OrthoDB" id="9964780at2"/>
<keyword evidence="1" id="KW-1133">Transmembrane helix</keyword>
<dbReference type="AlphaFoldDB" id="A0A2T0S307"/>
<evidence type="ECO:0000313" key="2">
    <source>
        <dbReference type="EMBL" id="PRY27799.1"/>
    </source>
</evidence>
<proteinExistence type="predicted"/>
<comment type="caution">
    <text evidence="2">The sequence shown here is derived from an EMBL/GenBank/DDBJ whole genome shotgun (WGS) entry which is preliminary data.</text>
</comment>
<evidence type="ECO:0000256" key="1">
    <source>
        <dbReference type="SAM" id="Phobius"/>
    </source>
</evidence>
<dbReference type="RefSeq" id="WP_106140412.1">
    <property type="nucleotide sequence ID" value="NZ_PVTE01000031.1"/>
</dbReference>
<keyword evidence="1" id="KW-0812">Transmembrane</keyword>
<evidence type="ECO:0000313" key="3">
    <source>
        <dbReference type="Proteomes" id="UP000238375"/>
    </source>
</evidence>